<dbReference type="EMBL" id="JAOVZB010000001">
    <property type="protein sequence ID" value="MCV2401878.1"/>
    <property type="molecule type" value="Genomic_DNA"/>
</dbReference>
<keyword evidence="7" id="KW-1185">Reference proteome</keyword>
<dbReference type="NCBIfam" id="TIGR01730">
    <property type="entry name" value="RND_mfp"/>
    <property type="match status" value="1"/>
</dbReference>
<dbReference type="PANTHER" id="PTHR30469:SF20">
    <property type="entry name" value="EFFLUX RND TRANSPORTER PERIPLASMIC ADAPTOR SUBUNIT"/>
    <property type="match status" value="1"/>
</dbReference>
<dbReference type="Gene3D" id="2.40.50.100">
    <property type="match status" value="1"/>
</dbReference>
<proteinExistence type="inferred from homology"/>
<dbReference type="Pfam" id="PF25967">
    <property type="entry name" value="RND-MFP_C"/>
    <property type="match status" value="1"/>
</dbReference>
<comment type="similarity">
    <text evidence="2">Belongs to the membrane fusion protein (MFP) (TC 8.A.1) family.</text>
</comment>
<dbReference type="Proteomes" id="UP001209713">
    <property type="component" value="Unassembled WGS sequence"/>
</dbReference>
<name>A0ABT2YPQ7_9GAMM</name>
<dbReference type="RefSeq" id="WP_263529250.1">
    <property type="nucleotide sequence ID" value="NZ_JAOVZB010000001.1"/>
</dbReference>
<keyword evidence="3" id="KW-0813">Transport</keyword>
<accession>A0ABT2YPQ7</accession>
<dbReference type="InterPro" id="IPR006143">
    <property type="entry name" value="RND_pump_MFP"/>
</dbReference>
<comment type="subcellular location">
    <subcellularLocation>
        <location evidence="1">Cell envelope</location>
    </subcellularLocation>
</comment>
<evidence type="ECO:0000256" key="3">
    <source>
        <dbReference type="ARBA" id="ARBA00022448"/>
    </source>
</evidence>
<sequence>MNRLMHLPMLAGITIATIISGCSPSDDEIVVEKEIIRPVKLITIEASDVINIRRFPAELKASEEADLAFRVGGQLAKIYVTPGQRVKKGELLAELDPTDFQLSVELAKASQKLNSAQFERIQTMHKQKAATLSQYDTAKANLDQSNNALEQAQNQLKYSKVYAPFSGVISSVATENFQYVGATQPLMHIQNIDQLEVEFQIPENLIVNIRSSASDYRAPVSIDVAPEDLLYGTYKEHHTTADPNTQAYKVMLSLVRENNSSHTLLPGMTANVDIDLNQLTRTEQHFVVPTSAVMRYEDTSTGESKSVVWVYDETSGSVATREVSLGGLEGNHIEILTGLSVGDKVVAAGVHSLTESMKVRPWTRERGL</sequence>
<dbReference type="SUPFAM" id="SSF111369">
    <property type="entry name" value="HlyD-like secretion proteins"/>
    <property type="match status" value="1"/>
</dbReference>
<organism evidence="6 7">
    <name type="scientific">Marinomonas sargassi</name>
    <dbReference type="NCBI Taxonomy" id="2984494"/>
    <lineage>
        <taxon>Bacteria</taxon>
        <taxon>Pseudomonadati</taxon>
        <taxon>Pseudomonadota</taxon>
        <taxon>Gammaproteobacteria</taxon>
        <taxon>Oceanospirillales</taxon>
        <taxon>Oceanospirillaceae</taxon>
        <taxon>Marinomonas</taxon>
    </lineage>
</organism>
<dbReference type="Pfam" id="PF25917">
    <property type="entry name" value="BSH_RND"/>
    <property type="match status" value="1"/>
</dbReference>
<protein>
    <submittedName>
        <fullName evidence="6">Efflux RND transporter periplasmic adaptor subunit</fullName>
    </submittedName>
</protein>
<evidence type="ECO:0000313" key="6">
    <source>
        <dbReference type="EMBL" id="MCV2401878.1"/>
    </source>
</evidence>
<feature type="domain" description="Multidrug resistance protein MdtA-like barrel-sandwich hybrid" evidence="4">
    <location>
        <begin position="64"/>
        <end position="187"/>
    </location>
</feature>
<dbReference type="InterPro" id="IPR058625">
    <property type="entry name" value="MdtA-like_BSH"/>
</dbReference>
<evidence type="ECO:0000256" key="2">
    <source>
        <dbReference type="ARBA" id="ARBA00009477"/>
    </source>
</evidence>
<evidence type="ECO:0000259" key="5">
    <source>
        <dbReference type="Pfam" id="PF25967"/>
    </source>
</evidence>
<dbReference type="Gene3D" id="2.40.420.20">
    <property type="match status" value="1"/>
</dbReference>
<comment type="caution">
    <text evidence="6">The sequence shown here is derived from an EMBL/GenBank/DDBJ whole genome shotgun (WGS) entry which is preliminary data.</text>
</comment>
<dbReference type="PROSITE" id="PS51257">
    <property type="entry name" value="PROKAR_LIPOPROTEIN"/>
    <property type="match status" value="1"/>
</dbReference>
<dbReference type="InterPro" id="IPR058627">
    <property type="entry name" value="MdtA-like_C"/>
</dbReference>
<feature type="domain" description="Multidrug resistance protein MdtA-like C-terminal permuted SH3" evidence="5">
    <location>
        <begin position="287"/>
        <end position="350"/>
    </location>
</feature>
<evidence type="ECO:0000259" key="4">
    <source>
        <dbReference type="Pfam" id="PF25917"/>
    </source>
</evidence>
<reference evidence="6 7" key="1">
    <citation type="submission" date="2022-10" db="EMBL/GenBank/DDBJ databases">
        <title>Marinomonas transparenta sp. nov. and Marinomonas sargassi sp. nov., isolated from marine alga (Sargassum natans (L.) Gaillon).</title>
        <authorList>
            <person name="Wang Y."/>
        </authorList>
    </citation>
    <scope>NUCLEOTIDE SEQUENCE [LARGE SCALE GENOMIC DNA]</scope>
    <source>
        <strain evidence="6 7">C2222</strain>
    </source>
</reference>
<dbReference type="Gene3D" id="1.10.287.470">
    <property type="entry name" value="Helix hairpin bin"/>
    <property type="match status" value="1"/>
</dbReference>
<dbReference type="PANTHER" id="PTHR30469">
    <property type="entry name" value="MULTIDRUG RESISTANCE PROTEIN MDTA"/>
    <property type="match status" value="1"/>
</dbReference>
<dbReference type="Gene3D" id="2.40.30.170">
    <property type="match status" value="1"/>
</dbReference>
<gene>
    <name evidence="6" type="ORF">OFY17_03165</name>
</gene>
<evidence type="ECO:0000313" key="7">
    <source>
        <dbReference type="Proteomes" id="UP001209713"/>
    </source>
</evidence>
<evidence type="ECO:0000256" key="1">
    <source>
        <dbReference type="ARBA" id="ARBA00004196"/>
    </source>
</evidence>